<dbReference type="InterPro" id="IPR008030">
    <property type="entry name" value="NmrA-like"/>
</dbReference>
<dbReference type="OrthoDB" id="419598at2759"/>
<keyword evidence="3" id="KW-1185">Reference proteome</keyword>
<gene>
    <name evidence="2" type="ORF">EXIGLDRAFT_763701</name>
</gene>
<dbReference type="InterPro" id="IPR036291">
    <property type="entry name" value="NAD(P)-bd_dom_sf"/>
</dbReference>
<dbReference type="Proteomes" id="UP000077266">
    <property type="component" value="Unassembled WGS sequence"/>
</dbReference>
<protein>
    <submittedName>
        <fullName evidence="2">NAD(P)-binding protein</fullName>
    </submittedName>
</protein>
<evidence type="ECO:0000313" key="2">
    <source>
        <dbReference type="EMBL" id="KZV98209.1"/>
    </source>
</evidence>
<reference evidence="2 3" key="1">
    <citation type="journal article" date="2016" name="Mol. Biol. Evol.">
        <title>Comparative Genomics of Early-Diverging Mushroom-Forming Fungi Provides Insights into the Origins of Lignocellulose Decay Capabilities.</title>
        <authorList>
            <person name="Nagy L.G."/>
            <person name="Riley R."/>
            <person name="Tritt A."/>
            <person name="Adam C."/>
            <person name="Daum C."/>
            <person name="Floudas D."/>
            <person name="Sun H."/>
            <person name="Yadav J.S."/>
            <person name="Pangilinan J."/>
            <person name="Larsson K.H."/>
            <person name="Matsuura K."/>
            <person name="Barry K."/>
            <person name="Labutti K."/>
            <person name="Kuo R."/>
            <person name="Ohm R.A."/>
            <person name="Bhattacharya S.S."/>
            <person name="Shirouzu T."/>
            <person name="Yoshinaga Y."/>
            <person name="Martin F.M."/>
            <person name="Grigoriev I.V."/>
            <person name="Hibbett D.S."/>
        </authorList>
    </citation>
    <scope>NUCLEOTIDE SEQUENCE [LARGE SCALE GENOMIC DNA]</scope>
    <source>
        <strain evidence="2 3">HHB12029</strain>
    </source>
</reference>
<dbReference type="AlphaFoldDB" id="A0A166B662"/>
<dbReference type="PANTHER" id="PTHR47129">
    <property type="entry name" value="QUINONE OXIDOREDUCTASE 2"/>
    <property type="match status" value="1"/>
</dbReference>
<dbReference type="STRING" id="1314781.A0A166B662"/>
<dbReference type="Pfam" id="PF05368">
    <property type="entry name" value="NmrA"/>
    <property type="match status" value="1"/>
</dbReference>
<dbReference type="InterPro" id="IPR052718">
    <property type="entry name" value="NmrA-type_oxidoreductase"/>
</dbReference>
<dbReference type="Gene3D" id="3.40.50.720">
    <property type="entry name" value="NAD(P)-binding Rossmann-like Domain"/>
    <property type="match status" value="1"/>
</dbReference>
<dbReference type="Gene3D" id="3.90.25.10">
    <property type="entry name" value="UDP-galactose 4-epimerase, domain 1"/>
    <property type="match status" value="1"/>
</dbReference>
<dbReference type="CDD" id="cd05269">
    <property type="entry name" value="TMR_SDR_a"/>
    <property type="match status" value="1"/>
</dbReference>
<dbReference type="SUPFAM" id="SSF51735">
    <property type="entry name" value="NAD(P)-binding Rossmann-fold domains"/>
    <property type="match status" value="1"/>
</dbReference>
<sequence length="302" mass="32800">MKVVLTGTTGGLGSSVLRHILKLVPPSDIVLSVYNPSKPPAGVPAGVLVCKGDYADPASLDAAFAGAEGLFLVSYPSIAHELRVERHKAAIDAAKRCGIKRIWYTSLAFADGSVSEVMQAHLDTEKYIKESGLTYTIIREGIYTESFPLYLGFFDPSKGTDEVFVPGDGKIAWASRDDLGEATARLIVADTHKNQTILLSGPESNNLTLVELAQVVSRFLERQIKVSIVSIDEYIAHNRDAPPPRNDEDFLREWAKTYDAMGREETGVVSPLLGTLIGRPPRSVEEILAAQMGKGAIEQYAK</sequence>
<feature type="domain" description="NmrA-like" evidence="1">
    <location>
        <begin position="2"/>
        <end position="230"/>
    </location>
</feature>
<accession>A0A166B662</accession>
<dbReference type="PANTHER" id="PTHR47129:SF1">
    <property type="entry name" value="NMRA-LIKE DOMAIN-CONTAINING PROTEIN"/>
    <property type="match status" value="1"/>
</dbReference>
<dbReference type="EMBL" id="KV425921">
    <property type="protein sequence ID" value="KZV98209.1"/>
    <property type="molecule type" value="Genomic_DNA"/>
</dbReference>
<evidence type="ECO:0000259" key="1">
    <source>
        <dbReference type="Pfam" id="PF05368"/>
    </source>
</evidence>
<dbReference type="InParanoid" id="A0A166B662"/>
<proteinExistence type="predicted"/>
<name>A0A166B662_EXIGL</name>
<organism evidence="2 3">
    <name type="scientific">Exidia glandulosa HHB12029</name>
    <dbReference type="NCBI Taxonomy" id="1314781"/>
    <lineage>
        <taxon>Eukaryota</taxon>
        <taxon>Fungi</taxon>
        <taxon>Dikarya</taxon>
        <taxon>Basidiomycota</taxon>
        <taxon>Agaricomycotina</taxon>
        <taxon>Agaricomycetes</taxon>
        <taxon>Auriculariales</taxon>
        <taxon>Exidiaceae</taxon>
        <taxon>Exidia</taxon>
    </lineage>
</organism>
<evidence type="ECO:0000313" key="3">
    <source>
        <dbReference type="Proteomes" id="UP000077266"/>
    </source>
</evidence>